<evidence type="ECO:0000256" key="1">
    <source>
        <dbReference type="SAM" id="MobiDB-lite"/>
    </source>
</evidence>
<dbReference type="EMBL" id="PKQE01000004">
    <property type="protein sequence ID" value="PLC41751.1"/>
    <property type="molecule type" value="Genomic_DNA"/>
</dbReference>
<dbReference type="InterPro" id="IPR014177">
    <property type="entry name" value="Formate_DH_TAT-contain"/>
</dbReference>
<protein>
    <submittedName>
        <fullName evidence="3">Formate dehydrogenase</fullName>
    </submittedName>
    <submittedName>
        <fullName evidence="2">Twin-arginine translocation signal domain-containing protein</fullName>
    </submittedName>
</protein>
<dbReference type="NCBIfam" id="TIGR02811">
    <property type="entry name" value="formate_TAT"/>
    <property type="match status" value="1"/>
</dbReference>
<dbReference type="InterPro" id="IPR006311">
    <property type="entry name" value="TAT_signal"/>
</dbReference>
<name>A0A1C0XDE2_RALPI</name>
<evidence type="ECO:0000313" key="5">
    <source>
        <dbReference type="Proteomes" id="UP000441032"/>
    </source>
</evidence>
<dbReference type="NCBIfam" id="TIGR01409">
    <property type="entry name" value="TAT_signal_seq"/>
    <property type="match status" value="1"/>
</dbReference>
<dbReference type="RefSeq" id="WP_065859915.1">
    <property type="nucleotide sequence ID" value="NZ_CP104381.1"/>
</dbReference>
<gene>
    <name evidence="3" type="ORF">C0Q88_17135</name>
    <name evidence="2" type="ORF">GJQ57_09895</name>
</gene>
<feature type="region of interest" description="Disordered" evidence="1">
    <location>
        <begin position="1"/>
        <end position="20"/>
    </location>
</feature>
<organism evidence="3 4">
    <name type="scientific">Ralstonia pickettii</name>
    <name type="common">Burkholderia pickettii</name>
    <dbReference type="NCBI Taxonomy" id="329"/>
    <lineage>
        <taxon>Bacteria</taxon>
        <taxon>Pseudomonadati</taxon>
        <taxon>Pseudomonadota</taxon>
        <taxon>Betaproteobacteria</taxon>
        <taxon>Burkholderiales</taxon>
        <taxon>Burkholderiaceae</taxon>
        <taxon>Ralstonia</taxon>
    </lineage>
</organism>
<reference evidence="3 4" key="1">
    <citation type="submission" date="2017-12" db="EMBL/GenBank/DDBJ databases">
        <title>Draft genome sequence of Ralstonia pickettii 52.</title>
        <authorList>
            <person name="Zheng B."/>
        </authorList>
    </citation>
    <scope>NUCLEOTIDE SEQUENCE [LARGE SCALE GENOMIC DNA]</scope>
    <source>
        <strain evidence="3 4">52</strain>
    </source>
</reference>
<dbReference type="PROSITE" id="PS51318">
    <property type="entry name" value="TAT"/>
    <property type="match status" value="1"/>
</dbReference>
<sequence>MPSPNTVPHARPEADSADAAPTRRRFLMGAAVAAAAAGTAATAGHLVQAPTAPATPATDAADDGATGYRLSEHIRKYYKTTWI</sequence>
<dbReference type="Proteomes" id="UP000441032">
    <property type="component" value="Unassembled WGS sequence"/>
</dbReference>
<dbReference type="EMBL" id="WJYN01000003">
    <property type="protein sequence ID" value="MRS98960.1"/>
    <property type="molecule type" value="Genomic_DNA"/>
</dbReference>
<comment type="caution">
    <text evidence="3">The sequence shown here is derived from an EMBL/GenBank/DDBJ whole genome shotgun (WGS) entry which is preliminary data.</text>
</comment>
<dbReference type="InterPro" id="IPR019546">
    <property type="entry name" value="TAT_signal_bac_arc"/>
</dbReference>
<dbReference type="Proteomes" id="UP000234456">
    <property type="component" value="Unassembled WGS sequence"/>
</dbReference>
<evidence type="ECO:0000313" key="4">
    <source>
        <dbReference type="Proteomes" id="UP000234456"/>
    </source>
</evidence>
<evidence type="ECO:0000313" key="2">
    <source>
        <dbReference type="EMBL" id="MRS98960.1"/>
    </source>
</evidence>
<reference evidence="2 5" key="2">
    <citation type="submission" date="2019-11" db="EMBL/GenBank/DDBJ databases">
        <title>Phenotypic characterization of an OXA-22 and OXA-60 co-producing Ralstonia pickettii clinical strain.</title>
        <authorList>
            <person name="He F."/>
        </authorList>
    </citation>
    <scope>NUCLEOTIDE SEQUENCE [LARGE SCALE GENOMIC DNA]</scope>
    <source>
        <strain evidence="2 5">PSLESD1</strain>
    </source>
</reference>
<evidence type="ECO:0000313" key="3">
    <source>
        <dbReference type="EMBL" id="PLC41751.1"/>
    </source>
</evidence>
<proteinExistence type="predicted"/>
<dbReference type="AlphaFoldDB" id="A0A1C0XDE2"/>
<accession>A0A1C0XDE2</accession>